<sequence length="502" mass="57650">MKIDKKRLFFIVSALVIITFVILLGARAIKHEVLSRQYQSSQFAQSRVNTISLMVQTLLEQKAVHIQAISRFIQPEKPNFNHLLDNDIDIKNVFVIDGKDEVYTSNSTQTNTSWQSLVGMIAQDPSVLFAHYIDSEQAKPKSGWYMSYDNNGPVLIYWLYNQNQLMGFQLNYIKLLLDLTLELDDHHLVDHFVIIDNGQLIYQNSPEQVLDDQSLQSISLLLNYPLKNWQIEYYFQDQNNTILYLLGIVVLTVLVGFIIVIFVYSYLEYTRTLRLARQQVSFVGQVSHEFKTPLTNITLYSEMLKERLVDEAEPVPQYIDVITQESQRLTRLIQNVLNFTKSAKLTIKKIHLNVLLNKNCLIFEPILAKKSMKLHFNPYVGDDTIVTDEDKLIQIINNLLSNAEKYAAKGQRVDLSIDRQNSHFMISIRDYGEGIANHALSMIFKPFYRLNNSLTEGVSGTGIGLTIAKQLAIQLQGDITVKNRNPGAQFTLMLPIHQDIKE</sequence>
<dbReference type="RefSeq" id="WP_345489334.1">
    <property type="nucleotide sequence ID" value="NZ_BAABHY010000001.1"/>
</dbReference>
<comment type="caution">
    <text evidence="6">The sequence shown here is derived from an EMBL/GenBank/DDBJ whole genome shotgun (WGS) entry which is preliminary data.</text>
</comment>
<keyword evidence="6" id="KW-0418">Kinase</keyword>
<proteinExistence type="predicted"/>
<organism evidence="6 7">
    <name type="scientific">Orbus sasakiae</name>
    <dbReference type="NCBI Taxonomy" id="1078475"/>
    <lineage>
        <taxon>Bacteria</taxon>
        <taxon>Pseudomonadati</taxon>
        <taxon>Pseudomonadota</taxon>
        <taxon>Gammaproteobacteria</taxon>
        <taxon>Orbales</taxon>
        <taxon>Orbaceae</taxon>
        <taxon>Orbus</taxon>
    </lineage>
</organism>
<dbReference type="SUPFAM" id="SSF55874">
    <property type="entry name" value="ATPase domain of HSP90 chaperone/DNA topoisomerase II/histidine kinase"/>
    <property type="match status" value="1"/>
</dbReference>
<evidence type="ECO:0000256" key="3">
    <source>
        <dbReference type="ARBA" id="ARBA00022553"/>
    </source>
</evidence>
<dbReference type="InterPro" id="IPR036097">
    <property type="entry name" value="HisK_dim/P_sf"/>
</dbReference>
<keyword evidence="4" id="KW-0812">Transmembrane</keyword>
<dbReference type="SMART" id="SM00388">
    <property type="entry name" value="HisKA"/>
    <property type="match status" value="1"/>
</dbReference>
<evidence type="ECO:0000256" key="1">
    <source>
        <dbReference type="ARBA" id="ARBA00000085"/>
    </source>
</evidence>
<evidence type="ECO:0000313" key="6">
    <source>
        <dbReference type="EMBL" id="GAA5107876.1"/>
    </source>
</evidence>
<dbReference type="InterPro" id="IPR004358">
    <property type="entry name" value="Sig_transdc_His_kin-like_C"/>
</dbReference>
<dbReference type="InterPro" id="IPR003661">
    <property type="entry name" value="HisK_dim/P_dom"/>
</dbReference>
<dbReference type="GO" id="GO:0016301">
    <property type="term" value="F:kinase activity"/>
    <property type="evidence" value="ECO:0007669"/>
    <property type="project" value="UniProtKB-KW"/>
</dbReference>
<reference evidence="7" key="1">
    <citation type="journal article" date="2019" name="Int. J. Syst. Evol. Microbiol.">
        <title>The Global Catalogue of Microorganisms (GCM) 10K type strain sequencing project: providing services to taxonomists for standard genome sequencing and annotation.</title>
        <authorList>
            <consortium name="The Broad Institute Genomics Platform"/>
            <consortium name="The Broad Institute Genome Sequencing Center for Infectious Disease"/>
            <person name="Wu L."/>
            <person name="Ma J."/>
        </authorList>
    </citation>
    <scope>NUCLEOTIDE SEQUENCE [LARGE SCALE GENOMIC DNA]</scope>
    <source>
        <strain evidence="7">JCM 18050</strain>
    </source>
</reference>
<feature type="domain" description="Histidine kinase" evidence="5">
    <location>
        <begin position="285"/>
        <end position="498"/>
    </location>
</feature>
<comment type="catalytic activity">
    <reaction evidence="1">
        <text>ATP + protein L-histidine = ADP + protein N-phospho-L-histidine.</text>
        <dbReference type="EC" id="2.7.13.3"/>
    </reaction>
</comment>
<evidence type="ECO:0000259" key="5">
    <source>
        <dbReference type="PROSITE" id="PS50109"/>
    </source>
</evidence>
<dbReference type="Pfam" id="PF00512">
    <property type="entry name" value="HisKA"/>
    <property type="match status" value="1"/>
</dbReference>
<keyword evidence="4" id="KW-0472">Membrane</keyword>
<gene>
    <name evidence="6" type="ORF">GCM10023211_09460</name>
</gene>
<accession>A0ABP9N4R8</accession>
<feature type="transmembrane region" description="Helical" evidence="4">
    <location>
        <begin position="242"/>
        <end position="267"/>
    </location>
</feature>
<dbReference type="Proteomes" id="UP001500171">
    <property type="component" value="Unassembled WGS sequence"/>
</dbReference>
<dbReference type="SMART" id="SM00387">
    <property type="entry name" value="HATPase_c"/>
    <property type="match status" value="1"/>
</dbReference>
<keyword evidence="3" id="KW-0597">Phosphoprotein</keyword>
<dbReference type="EC" id="2.7.13.3" evidence="2"/>
<dbReference type="PANTHER" id="PTHR43547">
    <property type="entry name" value="TWO-COMPONENT HISTIDINE KINASE"/>
    <property type="match status" value="1"/>
</dbReference>
<dbReference type="SUPFAM" id="SSF47384">
    <property type="entry name" value="Homodimeric domain of signal transducing histidine kinase"/>
    <property type="match status" value="1"/>
</dbReference>
<dbReference type="InterPro" id="IPR036890">
    <property type="entry name" value="HATPase_C_sf"/>
</dbReference>
<dbReference type="PROSITE" id="PS50109">
    <property type="entry name" value="HIS_KIN"/>
    <property type="match status" value="1"/>
</dbReference>
<name>A0ABP9N4R8_9GAMM</name>
<dbReference type="PANTHER" id="PTHR43547:SF2">
    <property type="entry name" value="HYBRID SIGNAL TRANSDUCTION HISTIDINE KINASE C"/>
    <property type="match status" value="1"/>
</dbReference>
<evidence type="ECO:0000313" key="7">
    <source>
        <dbReference type="Proteomes" id="UP001500171"/>
    </source>
</evidence>
<dbReference type="EMBL" id="BAABHY010000001">
    <property type="protein sequence ID" value="GAA5107876.1"/>
    <property type="molecule type" value="Genomic_DNA"/>
</dbReference>
<dbReference type="InterPro" id="IPR005467">
    <property type="entry name" value="His_kinase_dom"/>
</dbReference>
<dbReference type="CDD" id="cd00082">
    <property type="entry name" value="HisKA"/>
    <property type="match status" value="1"/>
</dbReference>
<dbReference type="PRINTS" id="PR00344">
    <property type="entry name" value="BCTRLSENSOR"/>
</dbReference>
<keyword evidence="6" id="KW-0808">Transferase</keyword>
<keyword evidence="4" id="KW-1133">Transmembrane helix</keyword>
<evidence type="ECO:0000256" key="4">
    <source>
        <dbReference type="SAM" id="Phobius"/>
    </source>
</evidence>
<dbReference type="Gene3D" id="1.10.287.130">
    <property type="match status" value="1"/>
</dbReference>
<dbReference type="Pfam" id="PF02518">
    <property type="entry name" value="HATPase_c"/>
    <property type="match status" value="1"/>
</dbReference>
<evidence type="ECO:0000256" key="2">
    <source>
        <dbReference type="ARBA" id="ARBA00012438"/>
    </source>
</evidence>
<dbReference type="Gene3D" id="3.30.565.10">
    <property type="entry name" value="Histidine kinase-like ATPase, C-terminal domain"/>
    <property type="match status" value="1"/>
</dbReference>
<keyword evidence="7" id="KW-1185">Reference proteome</keyword>
<protein>
    <recommendedName>
        <fullName evidence="2">histidine kinase</fullName>
        <ecNumber evidence="2">2.7.13.3</ecNumber>
    </recommendedName>
</protein>
<dbReference type="InterPro" id="IPR003594">
    <property type="entry name" value="HATPase_dom"/>
</dbReference>